<proteinExistence type="predicted"/>
<sequence length="35" mass="3867">MGTRRRRGRREGARGREPAAEAGRREAAAAMAKEK</sequence>
<reference evidence="2" key="1">
    <citation type="submission" date="2014-09" db="EMBL/GenBank/DDBJ databases">
        <authorList>
            <person name="Magalhaes I.L.F."/>
            <person name="Oliveira U."/>
            <person name="Santos F.R."/>
            <person name="Vidigal T.H.D.A."/>
            <person name="Brescovit A.D."/>
            <person name="Santos A.J."/>
        </authorList>
    </citation>
    <scope>NUCLEOTIDE SEQUENCE</scope>
    <source>
        <tissue evidence="2">Shoot tissue taken approximately 20 cm above the soil surface</tissue>
    </source>
</reference>
<feature type="region of interest" description="Disordered" evidence="1">
    <location>
        <begin position="1"/>
        <end position="35"/>
    </location>
</feature>
<name>A0A0A9AD60_ARUDO</name>
<dbReference type="AlphaFoldDB" id="A0A0A9AD60"/>
<evidence type="ECO:0000313" key="2">
    <source>
        <dbReference type="EMBL" id="JAD49036.1"/>
    </source>
</evidence>
<accession>A0A0A9AD60</accession>
<protein>
    <submittedName>
        <fullName evidence="2">Uncharacterized protein</fullName>
    </submittedName>
</protein>
<dbReference type="EMBL" id="GBRH01248859">
    <property type="protein sequence ID" value="JAD49036.1"/>
    <property type="molecule type" value="Transcribed_RNA"/>
</dbReference>
<reference evidence="2" key="2">
    <citation type="journal article" date="2015" name="Data Brief">
        <title>Shoot transcriptome of the giant reed, Arundo donax.</title>
        <authorList>
            <person name="Barrero R.A."/>
            <person name="Guerrero F.D."/>
            <person name="Moolhuijzen P."/>
            <person name="Goolsby J.A."/>
            <person name="Tidwell J."/>
            <person name="Bellgard S.E."/>
            <person name="Bellgard M.I."/>
        </authorList>
    </citation>
    <scope>NUCLEOTIDE SEQUENCE</scope>
    <source>
        <tissue evidence="2">Shoot tissue taken approximately 20 cm above the soil surface</tissue>
    </source>
</reference>
<feature type="compositionally biased region" description="Basic and acidic residues" evidence="1">
    <location>
        <begin position="10"/>
        <end position="35"/>
    </location>
</feature>
<evidence type="ECO:0000256" key="1">
    <source>
        <dbReference type="SAM" id="MobiDB-lite"/>
    </source>
</evidence>
<organism evidence="2">
    <name type="scientific">Arundo donax</name>
    <name type="common">Giant reed</name>
    <name type="synonym">Donax arundinaceus</name>
    <dbReference type="NCBI Taxonomy" id="35708"/>
    <lineage>
        <taxon>Eukaryota</taxon>
        <taxon>Viridiplantae</taxon>
        <taxon>Streptophyta</taxon>
        <taxon>Embryophyta</taxon>
        <taxon>Tracheophyta</taxon>
        <taxon>Spermatophyta</taxon>
        <taxon>Magnoliopsida</taxon>
        <taxon>Liliopsida</taxon>
        <taxon>Poales</taxon>
        <taxon>Poaceae</taxon>
        <taxon>PACMAD clade</taxon>
        <taxon>Arundinoideae</taxon>
        <taxon>Arundineae</taxon>
        <taxon>Arundo</taxon>
    </lineage>
</organism>